<dbReference type="RefSeq" id="WP_006503779.1">
    <property type="nucleotide sequence ID" value="NZ_BAGZ01000018.1"/>
</dbReference>
<organism evidence="1 2">
    <name type="scientific">Austwickia chelonae NBRC 105200</name>
    <dbReference type="NCBI Taxonomy" id="1184607"/>
    <lineage>
        <taxon>Bacteria</taxon>
        <taxon>Bacillati</taxon>
        <taxon>Actinomycetota</taxon>
        <taxon>Actinomycetes</taxon>
        <taxon>Micrococcales</taxon>
        <taxon>Dermatophilaceae</taxon>
        <taxon>Austwickia</taxon>
    </lineage>
</organism>
<evidence type="ECO:0008006" key="3">
    <source>
        <dbReference type="Google" id="ProtNLM"/>
    </source>
</evidence>
<dbReference type="eggNOG" id="COG1804">
    <property type="taxonomic scope" value="Bacteria"/>
</dbReference>
<comment type="caution">
    <text evidence="1">The sequence shown here is derived from an EMBL/GenBank/DDBJ whole genome shotgun (WGS) entry which is preliminary data.</text>
</comment>
<protein>
    <recommendedName>
        <fullName evidence="3">CoA-transferase</fullName>
    </recommendedName>
</protein>
<evidence type="ECO:0000313" key="2">
    <source>
        <dbReference type="Proteomes" id="UP000008495"/>
    </source>
</evidence>
<proteinExistence type="predicted"/>
<dbReference type="SUPFAM" id="SSF89796">
    <property type="entry name" value="CoA-transferase family III (CaiB/BaiF)"/>
    <property type="match status" value="2"/>
</dbReference>
<dbReference type="EMBL" id="BAGZ01000018">
    <property type="protein sequence ID" value="GAB79022.1"/>
    <property type="molecule type" value="Genomic_DNA"/>
</dbReference>
<reference evidence="1 2" key="1">
    <citation type="submission" date="2012-08" db="EMBL/GenBank/DDBJ databases">
        <title>Whole genome shotgun sequence of Austwickia chelonae NBRC 105200.</title>
        <authorList>
            <person name="Yoshida I."/>
            <person name="Hosoyama A."/>
            <person name="Tsuchikane K."/>
            <person name="Katsumata H."/>
            <person name="Ando Y."/>
            <person name="Ohji S."/>
            <person name="Hamada M."/>
            <person name="Tamura T."/>
            <person name="Yamazoe A."/>
            <person name="Yamazaki S."/>
            <person name="Fujita N."/>
        </authorList>
    </citation>
    <scope>NUCLEOTIDE SEQUENCE [LARGE SCALE GENOMIC DNA]</scope>
    <source>
        <strain evidence="1 2">NBRC 105200</strain>
    </source>
</reference>
<dbReference type="PANTHER" id="PTHR48228:SF4">
    <property type="entry name" value="BLR3030 PROTEIN"/>
    <property type="match status" value="1"/>
</dbReference>
<dbReference type="InterPro" id="IPR023606">
    <property type="entry name" value="CoA-Trfase_III_dom_1_sf"/>
</dbReference>
<dbReference type="AlphaFoldDB" id="K6WB36"/>
<gene>
    <name evidence="1" type="ORF">AUCHE_18_00230</name>
</gene>
<dbReference type="GO" id="GO:0003824">
    <property type="term" value="F:catalytic activity"/>
    <property type="evidence" value="ECO:0007669"/>
    <property type="project" value="InterPro"/>
</dbReference>
<dbReference type="Pfam" id="PF02515">
    <property type="entry name" value="CoA_transf_3"/>
    <property type="match status" value="1"/>
</dbReference>
<dbReference type="STRING" id="100225.SAMN05421595_2883"/>
<dbReference type="PANTHER" id="PTHR48228">
    <property type="entry name" value="SUCCINYL-COA--D-CITRAMALATE COA-TRANSFERASE"/>
    <property type="match status" value="1"/>
</dbReference>
<accession>K6WB36</accession>
<name>K6WB36_9MICO</name>
<evidence type="ECO:0000313" key="1">
    <source>
        <dbReference type="EMBL" id="GAB79022.1"/>
    </source>
</evidence>
<dbReference type="InterPro" id="IPR050509">
    <property type="entry name" value="CoA-transferase_III"/>
</dbReference>
<sequence>MKAALVRRTTAAPALHHHLTPVLGDIAPTRIAPILGPRMWWAGPLDVEGLLLGALQAALTAANDLLDHDRFAVDARQLSTWTASPEHLRVDGRPLHPVEHPTRFFPCQDGWIRAHDSRPHHNHPPARCLHTDSPEALARTMTAAQAEHLIREHGGTAAAVRTPQEWLASDMGRTVGARPWIDATLPDPDTSRIPENPPLRTLTGLQIIDLTDLALGPTSTRLLALLGADVLRVIPPHRSAPTGRQLDTGFGKRTVEIDLATTAGQDRLDELLAGADAVVHSCHRQEDATCALDIPATTRRHPHLAVVDITAWGNTSPWRHEAGSDAVVQAATGIAHLYSRPIHDTEEPADVDITNPTLVWRPSPRKPRTLPVRALNQATGYGAAAATLALIARRRRQGAAGTGRLSLARTAHELLNLPSLDGTAQELPGTLHEIDSDYGLLTYARPAVLAGGVPVDYAGPPT</sequence>
<dbReference type="Gene3D" id="3.40.50.10540">
    <property type="entry name" value="Crotonobetainyl-coa:carnitine coa-transferase, domain 1"/>
    <property type="match status" value="1"/>
</dbReference>
<dbReference type="OrthoDB" id="9058532at2"/>
<keyword evidence="2" id="KW-1185">Reference proteome</keyword>
<dbReference type="InterPro" id="IPR003673">
    <property type="entry name" value="CoA-Trfase_fam_III"/>
</dbReference>
<dbReference type="Proteomes" id="UP000008495">
    <property type="component" value="Unassembled WGS sequence"/>
</dbReference>